<dbReference type="InterPro" id="IPR037208">
    <property type="entry name" value="Spo0E-like_sf"/>
</dbReference>
<comment type="caution">
    <text evidence="1">The sequence shown here is derived from an EMBL/GenBank/DDBJ whole genome shotgun (WGS) entry which is preliminary data.</text>
</comment>
<dbReference type="PANTHER" id="PTHR41263:SF1">
    <property type="entry name" value="ASPARTYL-PHOSPHATE PHOSPHATASE YISI"/>
    <property type="match status" value="1"/>
</dbReference>
<dbReference type="Gene3D" id="4.10.280.10">
    <property type="entry name" value="Helix-loop-helix DNA-binding domain"/>
    <property type="match status" value="1"/>
</dbReference>
<dbReference type="InterPro" id="IPR018540">
    <property type="entry name" value="Spo0E-like"/>
</dbReference>
<proteinExistence type="predicted"/>
<dbReference type="AlphaFoldDB" id="A0A7V9Z9I4"/>
<dbReference type="EMBL" id="JACDUT010000012">
    <property type="protein sequence ID" value="MBA2876435.1"/>
    <property type="molecule type" value="Genomic_DNA"/>
</dbReference>
<dbReference type="SUPFAM" id="SSF140500">
    <property type="entry name" value="BAS1536-like"/>
    <property type="match status" value="1"/>
</dbReference>
<dbReference type="InterPro" id="IPR036638">
    <property type="entry name" value="HLH_DNA-bd_sf"/>
</dbReference>
<evidence type="ECO:0000313" key="1">
    <source>
        <dbReference type="EMBL" id="MBA2876435.1"/>
    </source>
</evidence>
<gene>
    <name evidence="1" type="ORF">HNR31_003253</name>
</gene>
<dbReference type="RefSeq" id="WP_181557131.1">
    <property type="nucleotide sequence ID" value="NZ_CP064060.1"/>
</dbReference>
<sequence length="62" mass="7372">MSKQKILTLIEQKRNELIEIVAKNGLNATVTLQLSQELDLLLNQYNEYKFKKKKRSSPHWQE</sequence>
<organism evidence="1 2">
    <name type="scientific">Thermaerobacillus caldiproteolyticus</name>
    <dbReference type="NCBI Taxonomy" id="247480"/>
    <lineage>
        <taxon>Bacteria</taxon>
        <taxon>Bacillati</taxon>
        <taxon>Bacillota</taxon>
        <taxon>Bacilli</taxon>
        <taxon>Bacillales</taxon>
        <taxon>Anoxybacillaceae</taxon>
        <taxon>Thermaerobacillus</taxon>
    </lineage>
</organism>
<evidence type="ECO:0008006" key="3">
    <source>
        <dbReference type="Google" id="ProtNLM"/>
    </source>
</evidence>
<dbReference type="Pfam" id="PF09388">
    <property type="entry name" value="SpoOE-like"/>
    <property type="match status" value="1"/>
</dbReference>
<protein>
    <recommendedName>
        <fullName evidence="3">Aspartyl-phosphate phosphatase Spo0E family protein</fullName>
    </recommendedName>
</protein>
<name>A0A7V9Z9I4_9BACL</name>
<dbReference type="PANTHER" id="PTHR41263">
    <property type="entry name" value="ASPARTYL-PHOSPHATE PHOSPHATASE YISI"/>
    <property type="match status" value="1"/>
</dbReference>
<keyword evidence="2" id="KW-1185">Reference proteome</keyword>
<dbReference type="InterPro" id="IPR053028">
    <property type="entry name" value="Spo0E-like_phosphatase"/>
</dbReference>
<evidence type="ECO:0000313" key="2">
    <source>
        <dbReference type="Proteomes" id="UP000523087"/>
    </source>
</evidence>
<dbReference type="Proteomes" id="UP000523087">
    <property type="component" value="Unassembled WGS sequence"/>
</dbReference>
<reference evidence="1 2" key="1">
    <citation type="submission" date="2020-07" db="EMBL/GenBank/DDBJ databases">
        <title>Genomic Encyclopedia of Type Strains, Phase IV (KMG-IV): sequencing the most valuable type-strain genomes for metagenomic binning, comparative biology and taxonomic classification.</title>
        <authorList>
            <person name="Goeker M."/>
        </authorList>
    </citation>
    <scope>NUCLEOTIDE SEQUENCE [LARGE SCALE GENOMIC DNA]</scope>
    <source>
        <strain evidence="1 2">DSM 15730</strain>
    </source>
</reference>
<dbReference type="GO" id="GO:0046983">
    <property type="term" value="F:protein dimerization activity"/>
    <property type="evidence" value="ECO:0007669"/>
    <property type="project" value="InterPro"/>
</dbReference>
<accession>A0A7V9Z9I4</accession>
<dbReference type="GO" id="GO:0043937">
    <property type="term" value="P:regulation of sporulation"/>
    <property type="evidence" value="ECO:0007669"/>
    <property type="project" value="InterPro"/>
</dbReference>